<dbReference type="GO" id="GO:0006508">
    <property type="term" value="P:proteolysis"/>
    <property type="evidence" value="ECO:0007669"/>
    <property type="project" value="InterPro"/>
</dbReference>
<name>A0AAQ3XG96_PASNO</name>
<feature type="compositionally biased region" description="Pro residues" evidence="1">
    <location>
        <begin position="59"/>
        <end position="78"/>
    </location>
</feature>
<dbReference type="GO" id="GO:0004190">
    <property type="term" value="F:aspartic-type endopeptidase activity"/>
    <property type="evidence" value="ECO:0007669"/>
    <property type="project" value="InterPro"/>
</dbReference>
<feature type="compositionally biased region" description="Low complexity" evidence="1">
    <location>
        <begin position="442"/>
        <end position="464"/>
    </location>
</feature>
<feature type="region of interest" description="Disordered" evidence="1">
    <location>
        <begin position="125"/>
        <end position="154"/>
    </location>
</feature>
<dbReference type="AlphaFoldDB" id="A0AAQ3XG96"/>
<evidence type="ECO:0008006" key="4">
    <source>
        <dbReference type="Google" id="ProtNLM"/>
    </source>
</evidence>
<reference evidence="2 3" key="1">
    <citation type="submission" date="2024-02" db="EMBL/GenBank/DDBJ databases">
        <title>High-quality chromosome-scale genome assembly of Pensacola bahiagrass (Paspalum notatum Flugge var. saurae).</title>
        <authorList>
            <person name="Vega J.M."/>
            <person name="Podio M."/>
            <person name="Orjuela J."/>
            <person name="Siena L.A."/>
            <person name="Pessino S.C."/>
            <person name="Combes M.C."/>
            <person name="Mariac C."/>
            <person name="Albertini E."/>
            <person name="Pupilli F."/>
            <person name="Ortiz J.P.A."/>
            <person name="Leblanc O."/>
        </authorList>
    </citation>
    <scope>NUCLEOTIDE SEQUENCE [LARGE SCALE GENOMIC DNA]</scope>
    <source>
        <strain evidence="2">R1</strain>
        <tissue evidence="2">Leaf</tissue>
    </source>
</reference>
<gene>
    <name evidence="2" type="ORF">U9M48_042546</name>
</gene>
<evidence type="ECO:0000313" key="2">
    <source>
        <dbReference type="EMBL" id="WVZ96971.1"/>
    </source>
</evidence>
<feature type="region of interest" description="Disordered" evidence="1">
    <location>
        <begin position="439"/>
        <end position="464"/>
    </location>
</feature>
<dbReference type="EMBL" id="CP144754">
    <property type="protein sequence ID" value="WVZ96971.1"/>
    <property type="molecule type" value="Genomic_DNA"/>
</dbReference>
<feature type="region of interest" description="Disordered" evidence="1">
    <location>
        <begin position="1"/>
        <end position="91"/>
    </location>
</feature>
<sequence length="537" mass="57423">MIGLGHNPVDAEGRRGGITLPAATDRSYELRSRGPATLSSQALDNLVSRSRASSTRRSPSPPPAAAPPSPPAAAPPSPATSSAASCSAEMGDSEDLKTTVASLAAIVKSLQSTAEANSKAIAELVVHQRSSSSSSKQPMGETPPDRPPRFQKLDFPRFDGKSDPMLFLNKCDSYFRQQRTMAEERVWMASYHLEDVAQLWYDQLLEDENIWARFKELLNLRFGPPLRAAPLFELAECRRTGTVEDPPATRGALGGGAARPALHGRPFVRIHNPETLAAAMSLARGGAWSSIGCSRLRLELALPALPAPPSALPAAQARGVANQAKRLSPEEQAERRRLGLCYNCNEPYARGHNRVCRRLFYIDGIELLRTKTRRCSPSARSPVCPFVTRCSDGFTALLDTGSTHNFIAETAARRTGLQAHTGPRLTATVANGERISRPACRAIPPSTSPAKSSASTSTSCPSPATISVLGTRTMSFTRRGRAVCRADVTARGPPLPAATTSPRALLDEPLAGFGGIFAEPAASPPQRAHDHAITLKP</sequence>
<protein>
    <recommendedName>
        <fullName evidence="4">Retrotransposon gag domain-containing protein</fullName>
    </recommendedName>
</protein>
<feature type="compositionally biased region" description="Basic and acidic residues" evidence="1">
    <location>
        <begin position="143"/>
        <end position="154"/>
    </location>
</feature>
<dbReference type="PROSITE" id="PS00141">
    <property type="entry name" value="ASP_PROTEASE"/>
    <property type="match status" value="1"/>
</dbReference>
<dbReference type="Gene3D" id="2.40.70.10">
    <property type="entry name" value="Acid Proteases"/>
    <property type="match status" value="1"/>
</dbReference>
<feature type="compositionally biased region" description="Low complexity" evidence="1">
    <location>
        <begin position="79"/>
        <end position="88"/>
    </location>
</feature>
<proteinExistence type="predicted"/>
<dbReference type="Proteomes" id="UP001341281">
    <property type="component" value="Chromosome 10"/>
</dbReference>
<organism evidence="2 3">
    <name type="scientific">Paspalum notatum var. saurae</name>
    <dbReference type="NCBI Taxonomy" id="547442"/>
    <lineage>
        <taxon>Eukaryota</taxon>
        <taxon>Viridiplantae</taxon>
        <taxon>Streptophyta</taxon>
        <taxon>Embryophyta</taxon>
        <taxon>Tracheophyta</taxon>
        <taxon>Spermatophyta</taxon>
        <taxon>Magnoliopsida</taxon>
        <taxon>Liliopsida</taxon>
        <taxon>Poales</taxon>
        <taxon>Poaceae</taxon>
        <taxon>PACMAD clade</taxon>
        <taxon>Panicoideae</taxon>
        <taxon>Andropogonodae</taxon>
        <taxon>Paspaleae</taxon>
        <taxon>Paspalinae</taxon>
        <taxon>Paspalum</taxon>
    </lineage>
</organism>
<dbReference type="InterPro" id="IPR021109">
    <property type="entry name" value="Peptidase_aspartic_dom_sf"/>
</dbReference>
<evidence type="ECO:0000313" key="3">
    <source>
        <dbReference type="Proteomes" id="UP001341281"/>
    </source>
</evidence>
<accession>A0AAQ3XG96</accession>
<feature type="compositionally biased region" description="Low complexity" evidence="1">
    <location>
        <begin position="48"/>
        <end position="58"/>
    </location>
</feature>
<keyword evidence="3" id="KW-1185">Reference proteome</keyword>
<evidence type="ECO:0000256" key="1">
    <source>
        <dbReference type="SAM" id="MobiDB-lite"/>
    </source>
</evidence>
<dbReference type="InterPro" id="IPR001969">
    <property type="entry name" value="Aspartic_peptidase_AS"/>
</dbReference>